<evidence type="ECO:0000313" key="1">
    <source>
        <dbReference type="EMBL" id="HJH10947.1"/>
    </source>
</evidence>
<dbReference type="AlphaFoldDB" id="A0A921NAI3"/>
<dbReference type="EMBL" id="DYTV01000055">
    <property type="protein sequence ID" value="HJH10947.1"/>
    <property type="molecule type" value="Genomic_DNA"/>
</dbReference>
<dbReference type="RefSeq" id="WP_108306750.1">
    <property type="nucleotide sequence ID" value="NZ_QAFW01000012.1"/>
</dbReference>
<reference evidence="1" key="1">
    <citation type="journal article" date="2021" name="PeerJ">
        <title>Extensive microbial diversity within the chicken gut microbiome revealed by metagenomics and culture.</title>
        <authorList>
            <person name="Gilroy R."/>
            <person name="Ravi A."/>
            <person name="Getino M."/>
            <person name="Pursley I."/>
            <person name="Horton D.L."/>
            <person name="Alikhan N.F."/>
            <person name="Baker D."/>
            <person name="Gharbi K."/>
            <person name="Hall N."/>
            <person name="Watson M."/>
            <person name="Adriaenssens E.M."/>
            <person name="Foster-Nyarko E."/>
            <person name="Jarju S."/>
            <person name="Secka A."/>
            <person name="Antonio M."/>
            <person name="Oren A."/>
            <person name="Chaudhuri R.R."/>
            <person name="La Ragione R."/>
            <person name="Hildebrand F."/>
            <person name="Pallen M.J."/>
        </authorList>
    </citation>
    <scope>NUCLEOTIDE SEQUENCE</scope>
    <source>
        <strain evidence="1">CHK160-4876</strain>
    </source>
</reference>
<dbReference type="SUPFAM" id="SSF116965">
    <property type="entry name" value="Hypothetical protein MPN330"/>
    <property type="match status" value="1"/>
</dbReference>
<dbReference type="Proteomes" id="UP000700212">
    <property type="component" value="Unassembled WGS sequence"/>
</dbReference>
<dbReference type="SUPFAM" id="SSF48452">
    <property type="entry name" value="TPR-like"/>
    <property type="match status" value="1"/>
</dbReference>
<dbReference type="OrthoDB" id="2364593at2"/>
<gene>
    <name evidence="1" type="ORF">K8V30_04495</name>
</gene>
<name>A0A921NAI3_9BACL</name>
<dbReference type="InterPro" id="IPR011990">
    <property type="entry name" value="TPR-like_helical_dom_sf"/>
</dbReference>
<evidence type="ECO:0000313" key="2">
    <source>
        <dbReference type="Proteomes" id="UP000700212"/>
    </source>
</evidence>
<evidence type="ECO:0008006" key="3">
    <source>
        <dbReference type="Google" id="ProtNLM"/>
    </source>
</evidence>
<accession>A0A921NAI3</accession>
<sequence>MKQKVIAFPGLVKRANEYMVNYQYQEAVKLFDQLYAMNNLTTEELAVYAFALVEVKRYEEAKELCEIIMAKKTAAYWDVVELYIKASMQLKNYQQVEKLITTLIDDKAVPKERYEHFRQLHSLNAKIAKQMAVPDVTATAFFAQPIDKQLAQLYEWQTIPIMKRKDTIVAIIEDPKAHPMVQSLALLLLVEQGVATTVTITKFNQTRTVATETLVLPTAMPQFKAVMAMIEQALMQDPTALEMAKQIIVKHAIMTYPLEWQPFATDDIAIGYQQFIEELFGKVQEVDVEVQHYLQKLEAVAMVYDV</sequence>
<dbReference type="Gene3D" id="1.25.40.10">
    <property type="entry name" value="Tetratricopeptide repeat domain"/>
    <property type="match status" value="1"/>
</dbReference>
<protein>
    <recommendedName>
        <fullName evidence="3">Tetratricopeptide repeat protein</fullName>
    </recommendedName>
</protein>
<reference evidence="1" key="2">
    <citation type="submission" date="2021-09" db="EMBL/GenBank/DDBJ databases">
        <authorList>
            <person name="Gilroy R."/>
        </authorList>
    </citation>
    <scope>NUCLEOTIDE SEQUENCE</scope>
    <source>
        <strain evidence="1">CHK160-4876</strain>
    </source>
</reference>
<comment type="caution">
    <text evidence="1">The sequence shown here is derived from an EMBL/GenBank/DDBJ whole genome shotgun (WGS) entry which is preliminary data.</text>
</comment>
<proteinExistence type="predicted"/>
<organism evidence="1 2">
    <name type="scientific">Metalysinibacillus jejuensis</name>
    <dbReference type="NCBI Taxonomy" id="914327"/>
    <lineage>
        <taxon>Bacteria</taxon>
        <taxon>Bacillati</taxon>
        <taxon>Bacillota</taxon>
        <taxon>Bacilli</taxon>
        <taxon>Bacillales</taxon>
        <taxon>Caryophanaceae</taxon>
        <taxon>Metalysinibacillus</taxon>
    </lineage>
</organism>